<dbReference type="Proteomes" id="UP000184041">
    <property type="component" value="Unassembled WGS sequence"/>
</dbReference>
<name>A0A1M5JRA6_9BACT</name>
<dbReference type="AlphaFoldDB" id="A0A1M5JRA6"/>
<evidence type="ECO:0000313" key="1">
    <source>
        <dbReference type="EMBL" id="SHG43116.1"/>
    </source>
</evidence>
<sequence>MLWRTVRVVFIPICALSREKARAVVIGGSAAIEQEKLSYFPVRSLNTLFIDKKMVSSEPLGRDSCSGATAVRAIREN</sequence>
<dbReference type="RefSeq" id="WP_211483232.1">
    <property type="nucleotide sequence ID" value="NZ_FQUS01000028.1"/>
</dbReference>
<reference evidence="1 2" key="1">
    <citation type="submission" date="2016-11" db="EMBL/GenBank/DDBJ databases">
        <authorList>
            <person name="Jaros S."/>
            <person name="Januszkiewicz K."/>
            <person name="Wedrychowicz H."/>
        </authorList>
    </citation>
    <scope>NUCLEOTIDE SEQUENCE [LARGE SCALE GENOMIC DNA]</scope>
    <source>
        <strain evidence="1 2">DSM 21986</strain>
    </source>
</reference>
<accession>A0A1M5JRA6</accession>
<evidence type="ECO:0000313" key="2">
    <source>
        <dbReference type="Proteomes" id="UP000184041"/>
    </source>
</evidence>
<proteinExistence type="predicted"/>
<dbReference type="STRING" id="1194090.SAMN05443144_12823"/>
<protein>
    <submittedName>
        <fullName evidence="1">Uncharacterized protein</fullName>
    </submittedName>
</protein>
<organism evidence="1 2">
    <name type="scientific">Fodinibius roseus</name>
    <dbReference type="NCBI Taxonomy" id="1194090"/>
    <lineage>
        <taxon>Bacteria</taxon>
        <taxon>Pseudomonadati</taxon>
        <taxon>Balneolota</taxon>
        <taxon>Balneolia</taxon>
        <taxon>Balneolales</taxon>
        <taxon>Balneolaceae</taxon>
        <taxon>Fodinibius</taxon>
    </lineage>
</organism>
<gene>
    <name evidence="1" type="ORF">SAMN05443144_12823</name>
</gene>
<keyword evidence="2" id="KW-1185">Reference proteome</keyword>
<dbReference type="EMBL" id="FQUS01000028">
    <property type="protein sequence ID" value="SHG43116.1"/>
    <property type="molecule type" value="Genomic_DNA"/>
</dbReference>